<dbReference type="KEGG" id="lak:106167714"/>
<feature type="region of interest" description="Disordered" evidence="3">
    <location>
        <begin position="172"/>
        <end position="195"/>
    </location>
</feature>
<feature type="region of interest" description="Disordered" evidence="3">
    <location>
        <begin position="485"/>
        <end position="631"/>
    </location>
</feature>
<feature type="compositionally biased region" description="Basic and acidic residues" evidence="3">
    <location>
        <begin position="734"/>
        <end position="748"/>
    </location>
</feature>
<feature type="compositionally biased region" description="Polar residues" evidence="3">
    <location>
        <begin position="1071"/>
        <end position="1082"/>
    </location>
</feature>
<dbReference type="GO" id="GO:0005737">
    <property type="term" value="C:cytoplasm"/>
    <property type="evidence" value="ECO:0007669"/>
    <property type="project" value="UniProtKB-SubCell"/>
</dbReference>
<feature type="domain" description="DH" evidence="4">
    <location>
        <begin position="1157"/>
        <end position="1257"/>
    </location>
</feature>
<dbReference type="Proteomes" id="UP000085678">
    <property type="component" value="Unplaced"/>
</dbReference>
<keyword evidence="2" id="KW-0963">Cytoplasm</keyword>
<evidence type="ECO:0000256" key="3">
    <source>
        <dbReference type="SAM" id="MobiDB-lite"/>
    </source>
</evidence>
<sequence length="1275" mass="143476">MSGATEITIINETSKDRQPQENCSSSVDNLQGKAGKIDYLKEYKQKYGIKESSPIKNIESKREQVVTYNLNTEDLITKYLRDKSRNAQFAQSGFQTGDYPLTQTQLDLFHSPDNKNYIMPNEDKDVEGIVDGTRKSKHIMNESSKISQYSGRIPISLSESSLSLVANVKVGENTSQQNRPSPTVSDNQDGSPSTLSVATAKRQLFAQQGKCNSYDLVDNVSEGVSKSLPPTPEKWPRGFDNDLVEASSTRSSLSKSNSEPERLVPWKTKFHIPSFEEFKLRRKYGGSVPNIAGIVPDHCSNDEMVFPSSFSMTTSSSTFDLKSCAKDRQDADTFLLKGSRPHGDHSDSLRPESPTLFGQTYTLNSPSMDLGVKSYLRTSPRNAAVSPSTSDNTASPQSSWEIHVQALNPTVPKIMTKTGQSVERGHCNSPRGYKSMQKLFGQESQHHRSKSLDDQDSHLSKTKIPSSLKEIEDALHDADIQKEKLRRCKSDKSCQSSPRVTFSDEIVTEPHRRRKSKSDLGNVAHLLEQAGKHDNDNIDKVKHRKHSRKSQSQDDDILTLVEASDRESTPKDSSKRTSKKHRGKSKSDLGTVTDVVKVVQHQQLEEQMYVPSSSSSSRQKPKRHVKEEYEKYLRKYQMDNDCEPFINRRNDSVSHHPQPAFSRAKSDNQIKKIRSISKDDSEIPLSYDNDEKKNETRKGSEKKKKGKSKPPPRPHSSLGLSSGDATFLPSSVSEEGKDMKCTAKKDQEQGSAPIKQNLYTKKKDYKVSIEPDLDSCMAITSTDYRLDMLPRDNSMFPSSPRHQMAPVDFSVSQHQRLGDVEMLDLDLSSLESDLECSEHTLPDVPSSSRSLGELDDVSFEDYGLEQPERKEEVAGTSMARDLKEEISSAENSPRPEMTTSPRFNNYVEALQSGYTAPRSEDLFTKYSKRFKRLEQTELSQISVTRSTSDVSDIKEEKKRKKDKKLRHNKSDPFDEVALERQNSQKEQRLKARETRGSKKMSLKAQDVSKRKLSSATSKEEILSFLQEVQTGSFKTLEESSSLQSLEEIYEDDTSSEACTRGRHEPSRQKNRLSIVSMTSVDSGVTEGVQDSADTAKDTPKGAEVERVDSGVGSETKAGMKKKSKGPVCEDCNKTISVLDLEDCVETLCTKCHSRRVERKETIQELVDTELSYGRDLRIIKEEFMSPMKTASLLTPEQLDTIFINLEELIDINDKFADKLQDLVELANEQGDEDYVTVYIGQLFLESSNMFLAFENYCVKQVGQGRNIWNIIDSLD</sequence>
<dbReference type="STRING" id="7574.A0A1S3IWU2"/>
<organism evidence="5 6">
    <name type="scientific">Lingula anatina</name>
    <name type="common">Brachiopod</name>
    <name type="synonym">Lingula unguis</name>
    <dbReference type="NCBI Taxonomy" id="7574"/>
    <lineage>
        <taxon>Eukaryota</taxon>
        <taxon>Metazoa</taxon>
        <taxon>Spiralia</taxon>
        <taxon>Lophotrochozoa</taxon>
        <taxon>Brachiopoda</taxon>
        <taxon>Linguliformea</taxon>
        <taxon>Lingulata</taxon>
        <taxon>Lingulida</taxon>
        <taxon>Linguloidea</taxon>
        <taxon>Lingulidae</taxon>
        <taxon>Lingula</taxon>
    </lineage>
</organism>
<dbReference type="InterPro" id="IPR035899">
    <property type="entry name" value="DBL_dom_sf"/>
</dbReference>
<dbReference type="OrthoDB" id="1716625at2759"/>
<protein>
    <submittedName>
        <fullName evidence="6">Uncharacterized protein LOC106167714 isoform X1</fullName>
    </submittedName>
</protein>
<feature type="compositionally biased region" description="Basic residues" evidence="3">
    <location>
        <begin position="957"/>
        <end position="967"/>
    </location>
</feature>
<dbReference type="GO" id="GO:0035025">
    <property type="term" value="P:positive regulation of Rho protein signal transduction"/>
    <property type="evidence" value="ECO:0007669"/>
    <property type="project" value="TreeGrafter"/>
</dbReference>
<dbReference type="PANTHER" id="PTHR46006:SF5">
    <property type="entry name" value="DH DOMAIN-CONTAINING PROTEIN"/>
    <property type="match status" value="1"/>
</dbReference>
<feature type="region of interest" description="Disordered" evidence="3">
    <location>
        <begin position="643"/>
        <end position="755"/>
    </location>
</feature>
<dbReference type="PROSITE" id="PS50010">
    <property type="entry name" value="DH_2"/>
    <property type="match status" value="1"/>
</dbReference>
<feature type="compositionally biased region" description="Basic and acidic residues" evidence="3">
    <location>
        <begin position="982"/>
        <end position="996"/>
    </location>
</feature>
<feature type="compositionally biased region" description="Basic and acidic residues" evidence="3">
    <location>
        <begin position="689"/>
        <end position="699"/>
    </location>
</feature>
<feature type="region of interest" description="Disordered" evidence="3">
    <location>
        <begin position="1044"/>
        <end position="1126"/>
    </location>
</feature>
<dbReference type="InParanoid" id="A0A1S3IWU2"/>
<feature type="region of interest" description="Disordered" evidence="3">
    <location>
        <begin position="335"/>
        <end position="362"/>
    </location>
</feature>
<dbReference type="InterPro" id="IPR000219">
    <property type="entry name" value="DH_dom"/>
</dbReference>
<dbReference type="AlphaFoldDB" id="A0A1S3IWU2"/>
<gene>
    <name evidence="6" type="primary">LOC106167714</name>
</gene>
<evidence type="ECO:0000313" key="5">
    <source>
        <dbReference type="Proteomes" id="UP000085678"/>
    </source>
</evidence>
<evidence type="ECO:0000259" key="4">
    <source>
        <dbReference type="PROSITE" id="PS50010"/>
    </source>
</evidence>
<dbReference type="PANTHER" id="PTHR46006">
    <property type="entry name" value="RHO GUANINE NUCLEOTIDE EXCHANGE FACTOR AT 64C, ISOFORM A"/>
    <property type="match status" value="1"/>
</dbReference>
<dbReference type="SUPFAM" id="SSF48065">
    <property type="entry name" value="DBL homology domain (DH-domain)"/>
    <property type="match status" value="1"/>
</dbReference>
<evidence type="ECO:0000256" key="2">
    <source>
        <dbReference type="ARBA" id="ARBA00022490"/>
    </source>
</evidence>
<feature type="compositionally biased region" description="Polar residues" evidence="3">
    <location>
        <begin position="718"/>
        <end position="733"/>
    </location>
</feature>
<dbReference type="RefSeq" id="XP_013402019.1">
    <property type="nucleotide sequence ID" value="XM_013546565.1"/>
</dbReference>
<feature type="region of interest" description="Disordered" evidence="3">
    <location>
        <begin position="440"/>
        <end position="468"/>
    </location>
</feature>
<evidence type="ECO:0000313" key="6">
    <source>
        <dbReference type="RefSeq" id="XP_013402019.1"/>
    </source>
</evidence>
<feature type="compositionally biased region" description="Basic and acidic residues" evidence="3">
    <location>
        <begin position="1093"/>
        <end position="1108"/>
    </location>
</feature>
<feature type="compositionally biased region" description="Basic and acidic residues" evidence="3">
    <location>
        <begin position="664"/>
        <end position="681"/>
    </location>
</feature>
<accession>A0A1S3IWU2</accession>
<dbReference type="GeneID" id="106167714"/>
<feature type="region of interest" description="Disordered" evidence="3">
    <location>
        <begin position="1"/>
        <end position="30"/>
    </location>
</feature>
<feature type="region of interest" description="Disordered" evidence="3">
    <location>
        <begin position="861"/>
        <end position="904"/>
    </location>
</feature>
<proteinExistence type="predicted"/>
<feature type="region of interest" description="Disordered" evidence="3">
    <location>
        <begin position="937"/>
        <end position="1012"/>
    </location>
</feature>
<feature type="compositionally biased region" description="Polar residues" evidence="3">
    <location>
        <begin position="20"/>
        <end position="29"/>
    </location>
</feature>
<keyword evidence="5" id="KW-1185">Reference proteome</keyword>
<feature type="compositionally biased region" description="Basic residues" evidence="3">
    <location>
        <begin position="700"/>
        <end position="712"/>
    </location>
</feature>
<reference evidence="6" key="1">
    <citation type="submission" date="2025-08" db="UniProtKB">
        <authorList>
            <consortium name="RefSeq"/>
        </authorList>
    </citation>
    <scope>IDENTIFICATION</scope>
    <source>
        <tissue evidence="6">Gonads</tissue>
    </source>
</reference>
<evidence type="ECO:0000256" key="1">
    <source>
        <dbReference type="ARBA" id="ARBA00004496"/>
    </source>
</evidence>
<feature type="compositionally biased region" description="Basic and acidic residues" evidence="3">
    <location>
        <begin position="530"/>
        <end position="540"/>
    </location>
</feature>
<dbReference type="Pfam" id="PF00621">
    <property type="entry name" value="RhoGEF"/>
    <property type="match status" value="1"/>
</dbReference>
<dbReference type="Gene3D" id="1.20.900.10">
    <property type="entry name" value="Dbl homology (DH) domain"/>
    <property type="match status" value="1"/>
</dbReference>
<feature type="compositionally biased region" description="Basic and acidic residues" evidence="3">
    <location>
        <begin position="563"/>
        <end position="575"/>
    </location>
</feature>
<dbReference type="InterPro" id="IPR051480">
    <property type="entry name" value="Endocytic_GEF_Adapter"/>
</dbReference>
<feature type="compositionally biased region" description="Basic and acidic residues" evidence="3">
    <location>
        <begin position="444"/>
        <end position="459"/>
    </location>
</feature>
<feature type="compositionally biased region" description="Polar residues" evidence="3">
    <location>
        <begin position="937"/>
        <end position="950"/>
    </location>
</feature>
<feature type="compositionally biased region" description="Basic and acidic residues" evidence="3">
    <location>
        <begin position="341"/>
        <end position="350"/>
    </location>
</feature>
<name>A0A1S3IWU2_LINAN</name>
<comment type="subcellular location">
    <subcellularLocation>
        <location evidence="1">Cytoplasm</location>
    </subcellularLocation>
</comment>
<dbReference type="GO" id="GO:0005085">
    <property type="term" value="F:guanyl-nucleotide exchange factor activity"/>
    <property type="evidence" value="ECO:0007669"/>
    <property type="project" value="InterPro"/>
</dbReference>